<feature type="transmembrane region" description="Helical" evidence="6">
    <location>
        <begin position="179"/>
        <end position="200"/>
    </location>
</feature>
<keyword evidence="4 6" id="KW-1133">Transmembrane helix</keyword>
<feature type="transmembrane region" description="Helical" evidence="6">
    <location>
        <begin position="6"/>
        <end position="24"/>
    </location>
</feature>
<sequence length="202" mass="21171">MALFPALAGFGTGASLIVAIGAQNSFVLRTGLTRRWVLPVVLVCLVSDAVLIIAGVAGIGTLTTRAPWALEVIRWLGVAFLVGYAVLALRRATRPAALVADGAAERSSRRAILTAVALTWLNPHVYLDTMVLIGSLAATHGDPGRWTFGAGAVVASAVWFPLIGFGAARLGRFLTRPSAWRIVDTVIGVQLLVLAVALALPR</sequence>
<evidence type="ECO:0000256" key="6">
    <source>
        <dbReference type="SAM" id="Phobius"/>
    </source>
</evidence>
<keyword evidence="2" id="KW-1003">Cell membrane</keyword>
<comment type="caution">
    <text evidence="7">The sequence shown here is derived from an EMBL/GenBank/DDBJ whole genome shotgun (WGS) entry which is preliminary data.</text>
</comment>
<keyword evidence="8" id="KW-1185">Reference proteome</keyword>
<comment type="subcellular location">
    <subcellularLocation>
        <location evidence="1">Cell membrane</location>
        <topology evidence="1">Multi-pass membrane protein</topology>
    </subcellularLocation>
</comment>
<dbReference type="PANTHER" id="PTHR30086">
    <property type="entry name" value="ARGININE EXPORTER PROTEIN ARGO"/>
    <property type="match status" value="1"/>
</dbReference>
<gene>
    <name evidence="7" type="ORF">OO014_13320</name>
</gene>
<feature type="transmembrane region" description="Helical" evidence="6">
    <location>
        <begin position="110"/>
        <end position="126"/>
    </location>
</feature>
<evidence type="ECO:0000256" key="3">
    <source>
        <dbReference type="ARBA" id="ARBA00022692"/>
    </source>
</evidence>
<accession>A0ABT5GJH2</accession>
<evidence type="ECO:0000313" key="7">
    <source>
        <dbReference type="EMBL" id="MDC5698238.1"/>
    </source>
</evidence>
<dbReference type="PANTHER" id="PTHR30086:SF20">
    <property type="entry name" value="ARGININE EXPORTER PROTEIN ARGO-RELATED"/>
    <property type="match status" value="1"/>
</dbReference>
<organism evidence="7 8">
    <name type="scientific">Intrasporangium calvum</name>
    <dbReference type="NCBI Taxonomy" id="53358"/>
    <lineage>
        <taxon>Bacteria</taxon>
        <taxon>Bacillati</taxon>
        <taxon>Actinomycetota</taxon>
        <taxon>Actinomycetes</taxon>
        <taxon>Micrococcales</taxon>
        <taxon>Intrasporangiaceae</taxon>
        <taxon>Intrasporangium</taxon>
    </lineage>
</organism>
<evidence type="ECO:0000256" key="5">
    <source>
        <dbReference type="ARBA" id="ARBA00023136"/>
    </source>
</evidence>
<protein>
    <submittedName>
        <fullName evidence="7">LysE/ArgO family amino acid transporter</fullName>
    </submittedName>
</protein>
<evidence type="ECO:0000313" key="8">
    <source>
        <dbReference type="Proteomes" id="UP001150259"/>
    </source>
</evidence>
<name>A0ABT5GJH2_9MICO</name>
<keyword evidence="3 6" id="KW-0812">Transmembrane</keyword>
<feature type="transmembrane region" description="Helical" evidence="6">
    <location>
        <begin position="72"/>
        <end position="89"/>
    </location>
</feature>
<dbReference type="Proteomes" id="UP001150259">
    <property type="component" value="Unassembled WGS sequence"/>
</dbReference>
<proteinExistence type="predicted"/>
<feature type="transmembrane region" description="Helical" evidence="6">
    <location>
        <begin position="36"/>
        <end position="60"/>
    </location>
</feature>
<evidence type="ECO:0000256" key="2">
    <source>
        <dbReference type="ARBA" id="ARBA00022475"/>
    </source>
</evidence>
<feature type="transmembrane region" description="Helical" evidence="6">
    <location>
        <begin position="146"/>
        <end position="167"/>
    </location>
</feature>
<keyword evidence="5 6" id="KW-0472">Membrane</keyword>
<dbReference type="EMBL" id="JAPFQL010000058">
    <property type="protein sequence ID" value="MDC5698238.1"/>
    <property type="molecule type" value="Genomic_DNA"/>
</dbReference>
<evidence type="ECO:0000256" key="4">
    <source>
        <dbReference type="ARBA" id="ARBA00022989"/>
    </source>
</evidence>
<dbReference type="Pfam" id="PF01810">
    <property type="entry name" value="LysE"/>
    <property type="match status" value="1"/>
</dbReference>
<evidence type="ECO:0000256" key="1">
    <source>
        <dbReference type="ARBA" id="ARBA00004651"/>
    </source>
</evidence>
<reference evidence="7 8" key="1">
    <citation type="submission" date="2022-11" db="EMBL/GenBank/DDBJ databases">
        <title>Anaerobic phenanthrene biodegradation by a DNRA strain PheN6.</title>
        <authorList>
            <person name="Zhang Z."/>
        </authorList>
    </citation>
    <scope>NUCLEOTIDE SEQUENCE [LARGE SCALE GENOMIC DNA]</scope>
    <source>
        <strain evidence="7 8">PheN6</strain>
    </source>
</reference>
<dbReference type="InterPro" id="IPR001123">
    <property type="entry name" value="LeuE-type"/>
</dbReference>